<keyword evidence="4" id="KW-1185">Reference proteome</keyword>
<name>A0A3B0BQL4_9ACTN</name>
<reference evidence="3 4" key="1">
    <citation type="journal article" date="2015" name="Antonie Van Leeuwenhoek">
        <title>Streptomyces klenkii sp. nov., isolated from deep marine sediment.</title>
        <authorList>
            <person name="Veyisoglu A."/>
            <person name="Sahin N."/>
        </authorList>
    </citation>
    <scope>NUCLEOTIDE SEQUENCE [LARGE SCALE GENOMIC DNA]</scope>
    <source>
        <strain evidence="3 4">KCTC 29202</strain>
    </source>
</reference>
<accession>A0A3B0BQL4</accession>
<feature type="compositionally biased region" description="Basic and acidic residues" evidence="1">
    <location>
        <begin position="216"/>
        <end position="228"/>
    </location>
</feature>
<dbReference type="Proteomes" id="UP000270343">
    <property type="component" value="Unassembled WGS sequence"/>
</dbReference>
<feature type="domain" description="Bacteriophage T5 Orf172 DNA-binding" evidence="2">
    <location>
        <begin position="60"/>
        <end position="148"/>
    </location>
</feature>
<proteinExistence type="predicted"/>
<feature type="compositionally biased region" description="Basic and acidic residues" evidence="1">
    <location>
        <begin position="164"/>
        <end position="186"/>
    </location>
</feature>
<dbReference type="EMBL" id="RBAM01000004">
    <property type="protein sequence ID" value="RKN74608.1"/>
    <property type="molecule type" value="Genomic_DNA"/>
</dbReference>
<dbReference type="AlphaFoldDB" id="A0A3B0BQL4"/>
<protein>
    <submittedName>
        <fullName evidence="3">GIY-YIG nuclease family protein</fullName>
    </submittedName>
</protein>
<evidence type="ECO:0000259" key="2">
    <source>
        <dbReference type="Pfam" id="PF10544"/>
    </source>
</evidence>
<evidence type="ECO:0000313" key="3">
    <source>
        <dbReference type="EMBL" id="RKN74608.1"/>
    </source>
</evidence>
<sequence length="238" mass="27150">MGITRRGRLSVGPRTLSEIISKTPEVHVPPLEIPKTDPAWESIDTYLDGFRNYPGKSKQGYVYVVEVEGARRRLKIGCTTGPRRRISDFRRDAQNIGDRLTRVWVSPVHLNYGVTETLSLQEARAISPSFTKTSEWFPSLPFDTAQAIVARNTESISASTLLTAKREEREREQAATKREELKDRYVSPRPPQHSDGPDGTLQPLAVGEFTPIPSYLRERLYPQNEKERRSRRYPMAIL</sequence>
<evidence type="ECO:0000313" key="4">
    <source>
        <dbReference type="Proteomes" id="UP000270343"/>
    </source>
</evidence>
<comment type="caution">
    <text evidence="3">The sequence shown here is derived from an EMBL/GenBank/DDBJ whole genome shotgun (WGS) entry which is preliminary data.</text>
</comment>
<gene>
    <name evidence="3" type="ORF">D7231_12275</name>
</gene>
<dbReference type="InterPro" id="IPR018306">
    <property type="entry name" value="Phage_T5_Orf172_DNA-bd"/>
</dbReference>
<feature type="region of interest" description="Disordered" evidence="1">
    <location>
        <begin position="163"/>
        <end position="238"/>
    </location>
</feature>
<organism evidence="3 4">
    <name type="scientific">Streptomyces klenkii</name>
    <dbReference type="NCBI Taxonomy" id="1420899"/>
    <lineage>
        <taxon>Bacteria</taxon>
        <taxon>Bacillati</taxon>
        <taxon>Actinomycetota</taxon>
        <taxon>Actinomycetes</taxon>
        <taxon>Kitasatosporales</taxon>
        <taxon>Streptomycetaceae</taxon>
        <taxon>Streptomyces</taxon>
    </lineage>
</organism>
<evidence type="ECO:0000256" key="1">
    <source>
        <dbReference type="SAM" id="MobiDB-lite"/>
    </source>
</evidence>
<dbReference type="Pfam" id="PF10544">
    <property type="entry name" value="T5orf172"/>
    <property type="match status" value="1"/>
</dbReference>